<protein>
    <submittedName>
        <fullName evidence="1">Uncharacterized protein</fullName>
    </submittedName>
</protein>
<evidence type="ECO:0000313" key="1">
    <source>
        <dbReference type="EMBL" id="KND98202.1"/>
    </source>
</evidence>
<dbReference type="VEuPathDB" id="FungiDB:QG37_04967"/>
<comment type="caution">
    <text evidence="1">The sequence shown here is derived from an EMBL/GenBank/DDBJ whole genome shotgun (WGS) entry which is preliminary data.</text>
</comment>
<proteinExistence type="predicted"/>
<reference evidence="2" key="1">
    <citation type="journal article" date="2015" name="BMC Genomics">
        <title>Draft genome of a commonly misdiagnosed multidrug resistant pathogen Candida auris.</title>
        <authorList>
            <person name="Chatterjee S."/>
            <person name="Alampalli S.V."/>
            <person name="Nageshan R.K."/>
            <person name="Chettiar S.T."/>
            <person name="Joshi S."/>
            <person name="Tatu U.S."/>
        </authorList>
    </citation>
    <scope>NUCLEOTIDE SEQUENCE [LARGE SCALE GENOMIC DNA]</scope>
    <source>
        <strain evidence="2">6684</strain>
    </source>
</reference>
<sequence length="56" mass="6503">MECGMVPTRYEFNFKSVLGEFIVTKLGETMNSHMSVRNFFVTLILYDQFGSVLLNF</sequence>
<name>A0A0L0NVL4_CANAR</name>
<gene>
    <name evidence="1" type="ORF">QG37_04967</name>
</gene>
<dbReference type="Proteomes" id="UP000037122">
    <property type="component" value="Unassembled WGS sequence"/>
</dbReference>
<dbReference type="AlphaFoldDB" id="A0A0L0NVL4"/>
<evidence type="ECO:0000313" key="2">
    <source>
        <dbReference type="Proteomes" id="UP000037122"/>
    </source>
</evidence>
<accession>A0A0L0NVL4</accession>
<dbReference type="EMBL" id="LGST01000034">
    <property type="protein sequence ID" value="KND98202.1"/>
    <property type="molecule type" value="Genomic_DNA"/>
</dbReference>
<organism evidence="1 2">
    <name type="scientific">Candidozyma auris</name>
    <name type="common">Yeast</name>
    <name type="synonym">Candida auris</name>
    <dbReference type="NCBI Taxonomy" id="498019"/>
    <lineage>
        <taxon>Eukaryota</taxon>
        <taxon>Fungi</taxon>
        <taxon>Dikarya</taxon>
        <taxon>Ascomycota</taxon>
        <taxon>Saccharomycotina</taxon>
        <taxon>Pichiomycetes</taxon>
        <taxon>Metschnikowiaceae</taxon>
        <taxon>Candidozyma</taxon>
    </lineage>
</organism>